<reference evidence="1" key="1">
    <citation type="journal article" date="2020" name="Stud. Mycol.">
        <title>101 Dothideomycetes genomes: a test case for predicting lifestyles and emergence of pathogens.</title>
        <authorList>
            <person name="Haridas S."/>
            <person name="Albert R."/>
            <person name="Binder M."/>
            <person name="Bloem J."/>
            <person name="Labutti K."/>
            <person name="Salamov A."/>
            <person name="Andreopoulos B."/>
            <person name="Baker S."/>
            <person name="Barry K."/>
            <person name="Bills G."/>
            <person name="Bluhm B."/>
            <person name="Cannon C."/>
            <person name="Castanera R."/>
            <person name="Culley D."/>
            <person name="Daum C."/>
            <person name="Ezra D."/>
            <person name="Gonzalez J."/>
            <person name="Henrissat B."/>
            <person name="Kuo A."/>
            <person name="Liang C."/>
            <person name="Lipzen A."/>
            <person name="Lutzoni F."/>
            <person name="Magnuson J."/>
            <person name="Mondo S."/>
            <person name="Nolan M."/>
            <person name="Ohm R."/>
            <person name="Pangilinan J."/>
            <person name="Park H.-J."/>
            <person name="Ramirez L."/>
            <person name="Alfaro M."/>
            <person name="Sun H."/>
            <person name="Tritt A."/>
            <person name="Yoshinaga Y."/>
            <person name="Zwiers L.-H."/>
            <person name="Turgeon B."/>
            <person name="Goodwin S."/>
            <person name="Spatafora J."/>
            <person name="Crous P."/>
            <person name="Grigoriev I."/>
        </authorList>
    </citation>
    <scope>NUCLEOTIDE SEQUENCE</scope>
    <source>
        <strain evidence="1">CBS 113389</strain>
    </source>
</reference>
<evidence type="ECO:0000313" key="2">
    <source>
        <dbReference type="Proteomes" id="UP000799767"/>
    </source>
</evidence>
<organism evidence="1 2">
    <name type="scientific">Neohortaea acidophila</name>
    <dbReference type="NCBI Taxonomy" id="245834"/>
    <lineage>
        <taxon>Eukaryota</taxon>
        <taxon>Fungi</taxon>
        <taxon>Dikarya</taxon>
        <taxon>Ascomycota</taxon>
        <taxon>Pezizomycotina</taxon>
        <taxon>Dothideomycetes</taxon>
        <taxon>Dothideomycetidae</taxon>
        <taxon>Mycosphaerellales</taxon>
        <taxon>Teratosphaeriaceae</taxon>
        <taxon>Neohortaea</taxon>
    </lineage>
</organism>
<evidence type="ECO:0000313" key="1">
    <source>
        <dbReference type="EMBL" id="KAF2478449.1"/>
    </source>
</evidence>
<name>A0A6A6PEQ3_9PEZI</name>
<keyword evidence="2" id="KW-1185">Reference proteome</keyword>
<dbReference type="GeneID" id="54476018"/>
<dbReference type="AlphaFoldDB" id="A0A6A6PEQ3"/>
<dbReference type="Proteomes" id="UP000799767">
    <property type="component" value="Unassembled WGS sequence"/>
</dbReference>
<accession>A0A6A6PEQ3</accession>
<dbReference type="EMBL" id="MU001651">
    <property type="protein sequence ID" value="KAF2478449.1"/>
    <property type="molecule type" value="Genomic_DNA"/>
</dbReference>
<proteinExistence type="predicted"/>
<protein>
    <submittedName>
        <fullName evidence="1">Uncharacterized protein</fullName>
    </submittedName>
</protein>
<gene>
    <name evidence="1" type="ORF">BDY17DRAFT_306281</name>
</gene>
<sequence>MPRLYCRIATEPLPYLPESFETAAPPNVPFFDSISLSFHKAAFEYISLYVQSAVQINQPWRPRQDSSRQSLRDLHLQNPLQLSCRLNAHDAIDTKVQESGARIDFVNIVELHQRRDGGTDFVRHPSFELGSCSWTTIGISTIAVFCLHR</sequence>
<dbReference type="RefSeq" id="XP_033585019.1">
    <property type="nucleotide sequence ID" value="XM_033735016.1"/>
</dbReference>